<protein>
    <submittedName>
        <fullName evidence="1">Uncharacterized protein</fullName>
    </submittedName>
</protein>
<keyword evidence="2" id="KW-1185">Reference proteome</keyword>
<organism evidence="1 2">
    <name type="scientific">Streptomyces sp. 900129855</name>
    <dbReference type="NCBI Taxonomy" id="3155129"/>
    <lineage>
        <taxon>Bacteria</taxon>
        <taxon>Bacillati</taxon>
        <taxon>Actinomycetota</taxon>
        <taxon>Actinomycetes</taxon>
        <taxon>Kitasatosporales</taxon>
        <taxon>Streptomycetaceae</taxon>
        <taxon>Streptomyces</taxon>
    </lineage>
</organism>
<proteinExistence type="predicted"/>
<dbReference type="RefSeq" id="WP_334579029.1">
    <property type="nucleotide sequence ID" value="NZ_JBEZVE010000006.1"/>
</dbReference>
<comment type="caution">
    <text evidence="1">The sequence shown here is derived from an EMBL/GenBank/DDBJ whole genome shotgun (WGS) entry which is preliminary data.</text>
</comment>
<dbReference type="Proteomes" id="UP001550739">
    <property type="component" value="Unassembled WGS sequence"/>
</dbReference>
<evidence type="ECO:0000313" key="2">
    <source>
        <dbReference type="Proteomes" id="UP001550739"/>
    </source>
</evidence>
<reference evidence="1 2" key="1">
    <citation type="submission" date="2024-06" db="EMBL/GenBank/DDBJ databases">
        <title>The Natural Products Discovery Center: Release of the First 8490 Sequenced Strains for Exploring Actinobacteria Biosynthetic Diversity.</title>
        <authorList>
            <person name="Kalkreuter E."/>
            <person name="Kautsar S.A."/>
            <person name="Yang D."/>
            <person name="Bader C.D."/>
            <person name="Teijaro C.N."/>
            <person name="Fluegel L."/>
            <person name="Davis C.M."/>
            <person name="Simpson J.R."/>
            <person name="Lauterbach L."/>
            <person name="Steele A.D."/>
            <person name="Gui C."/>
            <person name="Meng S."/>
            <person name="Li G."/>
            <person name="Viehrig K."/>
            <person name="Ye F."/>
            <person name="Su P."/>
            <person name="Kiefer A.F."/>
            <person name="Nichols A."/>
            <person name="Cepeda A.J."/>
            <person name="Yan W."/>
            <person name="Fan B."/>
            <person name="Jiang Y."/>
            <person name="Adhikari A."/>
            <person name="Zheng C.-J."/>
            <person name="Schuster L."/>
            <person name="Cowan T.M."/>
            <person name="Smanski M.J."/>
            <person name="Chevrette M.G."/>
            <person name="De Carvalho L.P.S."/>
            <person name="Shen B."/>
        </authorList>
    </citation>
    <scope>NUCLEOTIDE SEQUENCE [LARGE SCALE GENOMIC DNA]</scope>
    <source>
        <strain evidence="1 2">NPDC033843</strain>
    </source>
</reference>
<name>A0ABV2ZG70_9ACTN</name>
<sequence length="95" mass="11098">MSEKVGGLHLRRVGELLIAREQMNSWLHEYGNRRLSPDELSEIVERVLELEEAYTQAWRACEAGEQRWRHSEGLVTLERALKQAADYFREFGPVV</sequence>
<dbReference type="EMBL" id="JBEZVE010000006">
    <property type="protein sequence ID" value="MEU3781551.1"/>
    <property type="molecule type" value="Genomic_DNA"/>
</dbReference>
<gene>
    <name evidence="1" type="ORF">AB0E89_13350</name>
</gene>
<accession>A0ABV2ZG70</accession>
<evidence type="ECO:0000313" key="1">
    <source>
        <dbReference type="EMBL" id="MEU3781551.1"/>
    </source>
</evidence>